<dbReference type="PANTHER" id="PTHR47203">
    <property type="match status" value="1"/>
</dbReference>
<comment type="caution">
    <text evidence="1">The sequence shown here is derived from an EMBL/GenBank/DDBJ whole genome shotgun (WGS) entry which is preliminary data.</text>
</comment>
<dbReference type="OrthoDB" id="5607at2759"/>
<dbReference type="InterPro" id="IPR011257">
    <property type="entry name" value="DNA_glycosylase"/>
</dbReference>
<dbReference type="PANTHER" id="PTHR47203:SF1">
    <property type="entry name" value="HYPOTHETICAL BASE EXCISION DNA REPAIR PROTEIN (EUROFUNG)"/>
    <property type="match status" value="1"/>
</dbReference>
<organism evidence="1 2">
    <name type="scientific">Morella rubra</name>
    <name type="common">Chinese bayberry</name>
    <dbReference type="NCBI Taxonomy" id="262757"/>
    <lineage>
        <taxon>Eukaryota</taxon>
        <taxon>Viridiplantae</taxon>
        <taxon>Streptophyta</taxon>
        <taxon>Embryophyta</taxon>
        <taxon>Tracheophyta</taxon>
        <taxon>Spermatophyta</taxon>
        <taxon>Magnoliopsida</taxon>
        <taxon>eudicotyledons</taxon>
        <taxon>Gunneridae</taxon>
        <taxon>Pentapetalae</taxon>
        <taxon>rosids</taxon>
        <taxon>fabids</taxon>
        <taxon>Fagales</taxon>
        <taxon>Myricaceae</taxon>
        <taxon>Morella</taxon>
    </lineage>
</organism>
<evidence type="ECO:0000313" key="1">
    <source>
        <dbReference type="EMBL" id="KAB1216647.1"/>
    </source>
</evidence>
<reference evidence="1 2" key="1">
    <citation type="journal article" date="2019" name="Plant Biotechnol. J.">
        <title>The red bayberry genome and genetic basis of sex determination.</title>
        <authorList>
            <person name="Jia H.M."/>
            <person name="Jia H.J."/>
            <person name="Cai Q.L."/>
            <person name="Wang Y."/>
            <person name="Zhao H.B."/>
            <person name="Yang W.F."/>
            <person name="Wang G.Y."/>
            <person name="Li Y.H."/>
            <person name="Zhan D.L."/>
            <person name="Shen Y.T."/>
            <person name="Niu Q.F."/>
            <person name="Chang L."/>
            <person name="Qiu J."/>
            <person name="Zhao L."/>
            <person name="Xie H.B."/>
            <person name="Fu W.Y."/>
            <person name="Jin J."/>
            <person name="Li X.W."/>
            <person name="Jiao Y."/>
            <person name="Zhou C.C."/>
            <person name="Tu T."/>
            <person name="Chai C.Y."/>
            <person name="Gao J.L."/>
            <person name="Fan L.J."/>
            <person name="van de Weg E."/>
            <person name="Wang J.Y."/>
            <person name="Gao Z.S."/>
        </authorList>
    </citation>
    <scope>NUCLEOTIDE SEQUENCE [LARGE SCALE GENOMIC DNA]</scope>
    <source>
        <tissue evidence="1">Leaves</tissue>
    </source>
</reference>
<sequence length="139" mass="16276">MGRGRRAFWAVWLKPCSRRTLRKLILRGLLSLSSLPFPLGKMWLVTCVLMFHIQQDDFPVDTHVFEIAKAIGWVPALAVRNKTYLHLNKRIPDKLNFDLNCLLFTHGKLCRRCTKNVGKQQRKKSHDNSRPLLNYCKNF</sequence>
<dbReference type="InterPro" id="IPR023170">
    <property type="entry name" value="HhH_base_excis_C"/>
</dbReference>
<dbReference type="AlphaFoldDB" id="A0A6A1VXP6"/>
<proteinExistence type="predicted"/>
<dbReference type="GO" id="GO:0006281">
    <property type="term" value="P:DNA repair"/>
    <property type="evidence" value="ECO:0007669"/>
    <property type="project" value="InterPro"/>
</dbReference>
<dbReference type="Gene3D" id="1.10.1670.10">
    <property type="entry name" value="Helix-hairpin-Helix base-excision DNA repair enzymes (C-terminal)"/>
    <property type="match status" value="1"/>
</dbReference>
<evidence type="ECO:0000313" key="2">
    <source>
        <dbReference type="Proteomes" id="UP000516437"/>
    </source>
</evidence>
<accession>A0A6A1VXP6</accession>
<dbReference type="SUPFAM" id="SSF48150">
    <property type="entry name" value="DNA-glycosylase"/>
    <property type="match status" value="1"/>
</dbReference>
<keyword evidence="2" id="KW-1185">Reference proteome</keyword>
<name>A0A6A1VXP6_9ROSI</name>
<dbReference type="Proteomes" id="UP000516437">
    <property type="component" value="Chromosome 4"/>
</dbReference>
<dbReference type="GO" id="GO:0003824">
    <property type="term" value="F:catalytic activity"/>
    <property type="evidence" value="ECO:0007669"/>
    <property type="project" value="InterPro"/>
</dbReference>
<protein>
    <submittedName>
        <fullName evidence="1">Uncharacterized protein</fullName>
    </submittedName>
</protein>
<dbReference type="EMBL" id="RXIC02000022">
    <property type="protein sequence ID" value="KAB1216647.1"/>
    <property type="molecule type" value="Genomic_DNA"/>
</dbReference>
<gene>
    <name evidence="1" type="ORF">CJ030_MR4G015724</name>
</gene>